<evidence type="ECO:0000256" key="9">
    <source>
        <dbReference type="ARBA" id="ARBA00023277"/>
    </source>
</evidence>
<comment type="subcellular location">
    <subcellularLocation>
        <location evidence="1">Cytoplasm</location>
    </subcellularLocation>
</comment>
<feature type="compositionally biased region" description="Acidic residues" evidence="11">
    <location>
        <begin position="58"/>
        <end position="73"/>
    </location>
</feature>
<keyword evidence="8" id="KW-0704">Schiff base</keyword>
<organism evidence="12 13">
    <name type="scientific">Hypothenemus hampei</name>
    <name type="common">Coffee berry borer</name>
    <dbReference type="NCBI Taxonomy" id="57062"/>
    <lineage>
        <taxon>Eukaryota</taxon>
        <taxon>Metazoa</taxon>
        <taxon>Ecdysozoa</taxon>
        <taxon>Arthropoda</taxon>
        <taxon>Hexapoda</taxon>
        <taxon>Insecta</taxon>
        <taxon>Pterygota</taxon>
        <taxon>Neoptera</taxon>
        <taxon>Endopterygota</taxon>
        <taxon>Coleoptera</taxon>
        <taxon>Polyphaga</taxon>
        <taxon>Cucujiformia</taxon>
        <taxon>Curculionidae</taxon>
        <taxon>Scolytinae</taxon>
        <taxon>Hypothenemus</taxon>
    </lineage>
</organism>
<evidence type="ECO:0000256" key="1">
    <source>
        <dbReference type="ARBA" id="ARBA00004496"/>
    </source>
</evidence>
<dbReference type="EMBL" id="JBDJPC010000005">
    <property type="protein sequence ID" value="KAL1501007.1"/>
    <property type="molecule type" value="Genomic_DNA"/>
</dbReference>
<comment type="similarity">
    <text evidence="3">Belongs to the DapA family. NanA subfamily.</text>
</comment>
<dbReference type="SMART" id="SM01130">
    <property type="entry name" value="DHDPS"/>
    <property type="match status" value="1"/>
</dbReference>
<dbReference type="Pfam" id="PF00701">
    <property type="entry name" value="DHDPS"/>
    <property type="match status" value="1"/>
</dbReference>
<feature type="compositionally biased region" description="Basic and acidic residues" evidence="11">
    <location>
        <begin position="30"/>
        <end position="53"/>
    </location>
</feature>
<evidence type="ECO:0000256" key="10">
    <source>
        <dbReference type="ARBA" id="ARBA00044906"/>
    </source>
</evidence>
<dbReference type="Proteomes" id="UP001566132">
    <property type="component" value="Unassembled WGS sequence"/>
</dbReference>
<evidence type="ECO:0000256" key="8">
    <source>
        <dbReference type="ARBA" id="ARBA00023270"/>
    </source>
</evidence>
<dbReference type="Gene3D" id="3.20.20.70">
    <property type="entry name" value="Aldolase class I"/>
    <property type="match status" value="1"/>
</dbReference>
<keyword evidence="7" id="KW-0456">Lyase</keyword>
<dbReference type="AlphaFoldDB" id="A0ABD1EQG0"/>
<dbReference type="InterPro" id="IPR002220">
    <property type="entry name" value="DapA-like"/>
</dbReference>
<gene>
    <name evidence="12" type="ORF">ABEB36_006413</name>
</gene>
<keyword evidence="9" id="KW-0119">Carbohydrate metabolism</keyword>
<accession>A0ABD1EQG0</accession>
<evidence type="ECO:0000256" key="6">
    <source>
        <dbReference type="ARBA" id="ARBA00022490"/>
    </source>
</evidence>
<dbReference type="GO" id="GO:0008747">
    <property type="term" value="F:N-acetylneuraminate lyase activity"/>
    <property type="evidence" value="ECO:0007669"/>
    <property type="project" value="UniProtKB-EC"/>
</dbReference>
<evidence type="ECO:0000256" key="3">
    <source>
        <dbReference type="ARBA" id="ARBA00006324"/>
    </source>
</evidence>
<comment type="pathway">
    <text evidence="2">Amino-sugar metabolism; N-acetylneuraminate degradation.</text>
</comment>
<feature type="region of interest" description="Disordered" evidence="11">
    <location>
        <begin position="1"/>
        <end position="101"/>
    </location>
</feature>
<name>A0ABD1EQG0_HYPHA</name>
<evidence type="ECO:0000313" key="12">
    <source>
        <dbReference type="EMBL" id="KAL1501007.1"/>
    </source>
</evidence>
<dbReference type="SUPFAM" id="SSF51569">
    <property type="entry name" value="Aldolase"/>
    <property type="match status" value="1"/>
</dbReference>
<keyword evidence="13" id="KW-1185">Reference proteome</keyword>
<evidence type="ECO:0000256" key="2">
    <source>
        <dbReference type="ARBA" id="ARBA00004878"/>
    </source>
</evidence>
<evidence type="ECO:0000256" key="4">
    <source>
        <dbReference type="ARBA" id="ARBA00011881"/>
    </source>
</evidence>
<comment type="catalytic activity">
    <reaction evidence="10">
        <text>aceneuramate = aldehydo-N-acetyl-D-mannosamine + pyruvate</text>
        <dbReference type="Rhea" id="RHEA:23296"/>
        <dbReference type="ChEBI" id="CHEBI:15361"/>
        <dbReference type="ChEBI" id="CHEBI:17122"/>
        <dbReference type="ChEBI" id="CHEBI:173083"/>
        <dbReference type="EC" id="4.1.3.3"/>
    </reaction>
</comment>
<sequence length="476" mass="54034">MEEVKKETTRNEDEGVEIIQLDIENENREEEPKVKTEEPKTAKDLFSDFKPESGSEADQAEDDESEDDDEDDEPLAKRIKKENSKSSKKKRNDQTLSSPNNKKVYLQKYKKEWEDIPSVKPWLSESVHGETYFYCKFCKKDYKCGKSEVFKHMSSMKHKRNTTQPPSEKIIKKQMMKFRGLLCPVVTPFVKSRTKDVCYDLIKPYVKFLKACGVKGILVNDVIGEGMSLTISERKRVLEYWCNLCKEYGIFVMVQIGGAPLKSVIEMALHAEKTGVGAVVLLPDLYHRPQDHLDLIRYVKTVSNNTGSMPILYHHHPKYTKLDLDMKKFLLDITGEVDTFVGLIYTTGDLQETVSVMELNPEKFIVFMGTDEGMLGAVASGFTCVMSNSLNILPKLAESICSCMKNGEIKSAQASQALLTKAITNIYNHGETVPALKAAMTIITKLPMDTVREPLQTIWEGTVLKMREKLREIGII</sequence>
<proteinExistence type="inferred from homology"/>
<keyword evidence="6" id="KW-0963">Cytoplasm</keyword>
<dbReference type="GO" id="GO:0005737">
    <property type="term" value="C:cytoplasm"/>
    <property type="evidence" value="ECO:0007669"/>
    <property type="project" value="UniProtKB-SubCell"/>
</dbReference>
<evidence type="ECO:0000256" key="5">
    <source>
        <dbReference type="ARBA" id="ARBA00012911"/>
    </source>
</evidence>
<feature type="compositionally biased region" description="Basic and acidic residues" evidence="11">
    <location>
        <begin position="1"/>
        <end position="13"/>
    </location>
</feature>
<protein>
    <recommendedName>
        <fullName evidence="5">N-acetylneuraminate lyase</fullName>
        <ecNumber evidence="5">4.1.3.3</ecNumber>
    </recommendedName>
</protein>
<comment type="caution">
    <text evidence="12">The sequence shown here is derived from an EMBL/GenBank/DDBJ whole genome shotgun (WGS) entry which is preliminary data.</text>
</comment>
<dbReference type="PANTHER" id="PTHR12128">
    <property type="entry name" value="DIHYDRODIPICOLINATE SYNTHASE"/>
    <property type="match status" value="1"/>
</dbReference>
<reference evidence="12 13" key="1">
    <citation type="submission" date="2024-05" db="EMBL/GenBank/DDBJ databases">
        <title>Genetic variation in Jamaican populations of the coffee berry borer (Hypothenemus hampei).</title>
        <authorList>
            <person name="Errbii M."/>
            <person name="Myrie A."/>
        </authorList>
    </citation>
    <scope>NUCLEOTIDE SEQUENCE [LARGE SCALE GENOMIC DNA]</scope>
    <source>
        <strain evidence="12">JA-Hopewell-2020-01-JO</strain>
        <tissue evidence="12">Whole body</tissue>
    </source>
</reference>
<dbReference type="PANTHER" id="PTHR12128:SF21">
    <property type="entry name" value="N-ACETYLNEURAMINATE LYASE"/>
    <property type="match status" value="1"/>
</dbReference>
<evidence type="ECO:0000313" key="13">
    <source>
        <dbReference type="Proteomes" id="UP001566132"/>
    </source>
</evidence>
<dbReference type="EC" id="4.1.3.3" evidence="5"/>
<comment type="subunit">
    <text evidence="4">Homotetramer.</text>
</comment>
<evidence type="ECO:0000256" key="7">
    <source>
        <dbReference type="ARBA" id="ARBA00023239"/>
    </source>
</evidence>
<evidence type="ECO:0000256" key="11">
    <source>
        <dbReference type="SAM" id="MobiDB-lite"/>
    </source>
</evidence>
<dbReference type="InterPro" id="IPR013785">
    <property type="entry name" value="Aldolase_TIM"/>
</dbReference>